<name>A0A929KX97_9SPHI</name>
<dbReference type="Proteomes" id="UP000622475">
    <property type="component" value="Unassembled WGS sequence"/>
</dbReference>
<proteinExistence type="predicted"/>
<dbReference type="EMBL" id="JADFFL010000003">
    <property type="protein sequence ID" value="MBE9662170.1"/>
    <property type="molecule type" value="Genomic_DNA"/>
</dbReference>
<keyword evidence="2" id="KW-1185">Reference proteome</keyword>
<accession>A0A929KX97</accession>
<gene>
    <name evidence="1" type="ORF">IRJ16_09760</name>
</gene>
<comment type="caution">
    <text evidence="1">The sequence shown here is derived from an EMBL/GenBank/DDBJ whole genome shotgun (WGS) entry which is preliminary data.</text>
</comment>
<sequence>MFPLIGIVEGQEQNGGDSYSSKGYRASTYWNIVFYNSENKEQRLLTPDRKLIITGYNIASSSDDSGPINKVTGPGTAEVSKLIFYKMICEDVNKNGGIDIDDPEYLFISDKIGKGFKQISPFDLSVTGWSVIDKTGLLLINARPDSNKDGKFDSDDRDVCYLYDLKNGGDAKPVFSKEFSRSVVNTYKKQWPVKK</sequence>
<organism evidence="1 2">
    <name type="scientific">Mucilaginibacter myungsuensis</name>
    <dbReference type="NCBI Taxonomy" id="649104"/>
    <lineage>
        <taxon>Bacteria</taxon>
        <taxon>Pseudomonadati</taxon>
        <taxon>Bacteroidota</taxon>
        <taxon>Sphingobacteriia</taxon>
        <taxon>Sphingobacteriales</taxon>
        <taxon>Sphingobacteriaceae</taxon>
        <taxon>Mucilaginibacter</taxon>
    </lineage>
</organism>
<evidence type="ECO:0000313" key="1">
    <source>
        <dbReference type="EMBL" id="MBE9662170.1"/>
    </source>
</evidence>
<dbReference type="RefSeq" id="WP_194111358.1">
    <property type="nucleotide sequence ID" value="NZ_JADFFL010000003.1"/>
</dbReference>
<dbReference type="AlphaFoldDB" id="A0A929KX97"/>
<evidence type="ECO:0000313" key="2">
    <source>
        <dbReference type="Proteomes" id="UP000622475"/>
    </source>
</evidence>
<protein>
    <submittedName>
        <fullName evidence="1">Uncharacterized protein</fullName>
    </submittedName>
</protein>
<reference evidence="1" key="1">
    <citation type="submission" date="2020-10" db="EMBL/GenBank/DDBJ databases">
        <title>Mucilaginibacter mali sp. nov., isolated from rhizosphere soil of apple orchard.</title>
        <authorList>
            <person name="Lee J.-S."/>
            <person name="Kim H.S."/>
            <person name="Kim J.-S."/>
        </authorList>
    </citation>
    <scope>NUCLEOTIDE SEQUENCE</scope>
    <source>
        <strain evidence="1">KCTC 22746</strain>
    </source>
</reference>